<keyword evidence="3" id="KW-1185">Reference proteome</keyword>
<organism evidence="2 3">
    <name type="scientific">Tenacibaculum caenipelagi</name>
    <dbReference type="NCBI Taxonomy" id="1325435"/>
    <lineage>
        <taxon>Bacteria</taxon>
        <taxon>Pseudomonadati</taxon>
        <taxon>Bacteroidota</taxon>
        <taxon>Flavobacteriia</taxon>
        <taxon>Flavobacteriales</taxon>
        <taxon>Flavobacteriaceae</taxon>
        <taxon>Tenacibaculum</taxon>
    </lineage>
</organism>
<dbReference type="InterPro" id="IPR029039">
    <property type="entry name" value="Flavoprotein-like_sf"/>
</dbReference>
<dbReference type="PANTHER" id="PTHR30543:SF21">
    <property type="entry name" value="NAD(P)H-DEPENDENT FMN REDUCTASE LOT6"/>
    <property type="match status" value="1"/>
</dbReference>
<dbReference type="Pfam" id="PF03358">
    <property type="entry name" value="FMN_red"/>
    <property type="match status" value="1"/>
</dbReference>
<evidence type="ECO:0000259" key="1">
    <source>
        <dbReference type="Pfam" id="PF03358"/>
    </source>
</evidence>
<evidence type="ECO:0000313" key="2">
    <source>
        <dbReference type="EMBL" id="TDQ27600.1"/>
    </source>
</evidence>
<sequence length="178" mass="19638">MKKIIAFAGSNSKKSINKELATYTSGLLKNVEVTILDLNDYPLPIYGIDEEMEKGIPENAKKFLKEIQESDGIILSLAEHNGNFTAAFKNIVDWMSRIEQKLWSNKPMLLLSASPGGRGGASSMAIAKNGFPHMGANLIADFSLPKFYDNFKDGSIVNEELKEVHQKVVVTFENAVSL</sequence>
<comment type="caution">
    <text evidence="2">The sequence shown here is derived from an EMBL/GenBank/DDBJ whole genome shotgun (WGS) entry which is preliminary data.</text>
</comment>
<dbReference type="RefSeq" id="WP_133535592.1">
    <property type="nucleotide sequence ID" value="NZ_SNYH01000003.1"/>
</dbReference>
<dbReference type="Gene3D" id="3.40.50.360">
    <property type="match status" value="1"/>
</dbReference>
<dbReference type="AlphaFoldDB" id="A0A4R6TFQ4"/>
<gene>
    <name evidence="2" type="ORF">DFQ07_1451</name>
</gene>
<accession>A0A4R6TFQ4</accession>
<dbReference type="PANTHER" id="PTHR30543">
    <property type="entry name" value="CHROMATE REDUCTASE"/>
    <property type="match status" value="1"/>
</dbReference>
<dbReference type="SUPFAM" id="SSF52218">
    <property type="entry name" value="Flavoproteins"/>
    <property type="match status" value="1"/>
</dbReference>
<dbReference type="GO" id="GO:0016491">
    <property type="term" value="F:oxidoreductase activity"/>
    <property type="evidence" value="ECO:0007669"/>
    <property type="project" value="InterPro"/>
</dbReference>
<dbReference type="GO" id="GO:0010181">
    <property type="term" value="F:FMN binding"/>
    <property type="evidence" value="ECO:0007669"/>
    <property type="project" value="TreeGrafter"/>
</dbReference>
<dbReference type="EMBL" id="SNYH01000003">
    <property type="protein sequence ID" value="TDQ27600.1"/>
    <property type="molecule type" value="Genomic_DNA"/>
</dbReference>
<proteinExistence type="predicted"/>
<protein>
    <submittedName>
        <fullName evidence="2">NAD(P)H-dependent FMN reductase</fullName>
    </submittedName>
</protein>
<dbReference type="InterPro" id="IPR005025">
    <property type="entry name" value="FMN_Rdtase-like_dom"/>
</dbReference>
<name>A0A4R6TFQ4_9FLAO</name>
<dbReference type="GO" id="GO:0005829">
    <property type="term" value="C:cytosol"/>
    <property type="evidence" value="ECO:0007669"/>
    <property type="project" value="TreeGrafter"/>
</dbReference>
<dbReference type="OrthoDB" id="5767802at2"/>
<reference evidence="2 3" key="1">
    <citation type="submission" date="2019-03" db="EMBL/GenBank/DDBJ databases">
        <title>Genomic Encyclopedia of Type Strains, Phase III (KMG-III): the genomes of soil and plant-associated and newly described type strains.</title>
        <authorList>
            <person name="Whitman W."/>
        </authorList>
    </citation>
    <scope>NUCLEOTIDE SEQUENCE [LARGE SCALE GENOMIC DNA]</scope>
    <source>
        <strain evidence="2 3">CECT 8283</strain>
    </source>
</reference>
<dbReference type="InterPro" id="IPR050712">
    <property type="entry name" value="NAD(P)H-dep_reductase"/>
</dbReference>
<feature type="domain" description="NADPH-dependent FMN reductase-like" evidence="1">
    <location>
        <begin position="3"/>
        <end position="144"/>
    </location>
</feature>
<dbReference type="Proteomes" id="UP000295390">
    <property type="component" value="Unassembled WGS sequence"/>
</dbReference>
<evidence type="ECO:0000313" key="3">
    <source>
        <dbReference type="Proteomes" id="UP000295390"/>
    </source>
</evidence>